<organism evidence="1 2">
    <name type="scientific">Camellia lanceoleosa</name>
    <dbReference type="NCBI Taxonomy" id="1840588"/>
    <lineage>
        <taxon>Eukaryota</taxon>
        <taxon>Viridiplantae</taxon>
        <taxon>Streptophyta</taxon>
        <taxon>Embryophyta</taxon>
        <taxon>Tracheophyta</taxon>
        <taxon>Spermatophyta</taxon>
        <taxon>Magnoliopsida</taxon>
        <taxon>eudicotyledons</taxon>
        <taxon>Gunneridae</taxon>
        <taxon>Pentapetalae</taxon>
        <taxon>asterids</taxon>
        <taxon>Ericales</taxon>
        <taxon>Theaceae</taxon>
        <taxon>Camellia</taxon>
    </lineage>
</organism>
<gene>
    <name evidence="1" type="ORF">LOK49_LG05G01827</name>
</gene>
<evidence type="ECO:0000313" key="2">
    <source>
        <dbReference type="Proteomes" id="UP001060215"/>
    </source>
</evidence>
<dbReference type="EMBL" id="CM045761">
    <property type="protein sequence ID" value="KAI8015928.1"/>
    <property type="molecule type" value="Genomic_DNA"/>
</dbReference>
<keyword evidence="1" id="KW-0675">Receptor</keyword>
<proteinExistence type="predicted"/>
<evidence type="ECO:0000313" key="1">
    <source>
        <dbReference type="EMBL" id="KAI8015928.1"/>
    </source>
</evidence>
<dbReference type="Proteomes" id="UP001060215">
    <property type="component" value="Chromosome 4"/>
</dbReference>
<sequence>MADLEMGRDRSDGEEVEGGKINPSLLDLKHLHYLDLSGNYFGRIRIPSFIGSIGSLRYLNLSNAGFSGAIPHQLGNLTMMRYLDLSSNHFEGIRIPSFIGPIGSLRCLGLSNAGFSGAIPYQLGNLTMMRYLGLHRNLGMFLGSEFQLRGDNLHWVSGLLLLQHLDMSLVNLSKSLDWVEVISTLPSLVELQLRGCDFNILLLQLPLTLHHYISSTFLIAILHRLYLGGFIV</sequence>
<protein>
    <submittedName>
        <fullName evidence="1">Receptor like protein 27</fullName>
    </submittedName>
</protein>
<accession>A0ACC0HT91</accession>
<reference evidence="1 2" key="1">
    <citation type="journal article" date="2022" name="Plant J.">
        <title>Chromosome-level genome of Camellia lanceoleosa provides a valuable resource for understanding genome evolution and self-incompatibility.</title>
        <authorList>
            <person name="Gong W."/>
            <person name="Xiao S."/>
            <person name="Wang L."/>
            <person name="Liao Z."/>
            <person name="Chang Y."/>
            <person name="Mo W."/>
            <person name="Hu G."/>
            <person name="Li W."/>
            <person name="Zhao G."/>
            <person name="Zhu H."/>
            <person name="Hu X."/>
            <person name="Ji K."/>
            <person name="Xiang X."/>
            <person name="Song Q."/>
            <person name="Yuan D."/>
            <person name="Jin S."/>
            <person name="Zhang L."/>
        </authorList>
    </citation>
    <scope>NUCLEOTIDE SEQUENCE [LARGE SCALE GENOMIC DNA]</scope>
    <source>
        <strain evidence="1">SQ_2022a</strain>
    </source>
</reference>
<name>A0ACC0HT91_9ERIC</name>
<keyword evidence="2" id="KW-1185">Reference proteome</keyword>
<comment type="caution">
    <text evidence="1">The sequence shown here is derived from an EMBL/GenBank/DDBJ whole genome shotgun (WGS) entry which is preliminary data.</text>
</comment>